<protein>
    <recommendedName>
        <fullName evidence="2">DDE-1 domain-containing protein</fullName>
    </recommendedName>
</protein>
<dbReference type="GO" id="GO:0003676">
    <property type="term" value="F:nucleic acid binding"/>
    <property type="evidence" value="ECO:0007669"/>
    <property type="project" value="InterPro"/>
</dbReference>
<gene>
    <name evidence="3" type="ORF">Pmani_008721</name>
</gene>
<evidence type="ECO:0000313" key="4">
    <source>
        <dbReference type="Proteomes" id="UP001292094"/>
    </source>
</evidence>
<accession>A0AAE1Q8D8</accession>
<name>A0AAE1Q8D8_9EUCA</name>
<feature type="region of interest" description="Disordered" evidence="1">
    <location>
        <begin position="124"/>
        <end position="149"/>
    </location>
</feature>
<evidence type="ECO:0000259" key="2">
    <source>
        <dbReference type="Pfam" id="PF03184"/>
    </source>
</evidence>
<sequence>MLFLIRKEQKHAKFTGERASADDEAASDYPEMVKGRQETKEFPSKYSSLWTTPPATRRGQKIYMQILNADCLVVFLPPLTTSLMQPFDQEFIATVKQFYHQQVRSSTETQVELATMEMVMSDIKTEDNPNTPPPPANQNEDKNTTTPPPAEMSVMIFWRQSTVKNADDFLLTSWDKDSEATVNHAWHLLVPNLCAPPPETVIQPLAEASTSRRFTRIDAARSARSSLKHRTRSI</sequence>
<keyword evidence="4" id="KW-1185">Reference proteome</keyword>
<proteinExistence type="predicted"/>
<feature type="domain" description="DDE-1" evidence="2">
    <location>
        <begin position="71"/>
        <end position="186"/>
    </location>
</feature>
<dbReference type="AlphaFoldDB" id="A0AAE1Q8D8"/>
<dbReference type="Proteomes" id="UP001292094">
    <property type="component" value="Unassembled WGS sequence"/>
</dbReference>
<organism evidence="3 4">
    <name type="scientific">Petrolisthes manimaculis</name>
    <dbReference type="NCBI Taxonomy" id="1843537"/>
    <lineage>
        <taxon>Eukaryota</taxon>
        <taxon>Metazoa</taxon>
        <taxon>Ecdysozoa</taxon>
        <taxon>Arthropoda</taxon>
        <taxon>Crustacea</taxon>
        <taxon>Multicrustacea</taxon>
        <taxon>Malacostraca</taxon>
        <taxon>Eumalacostraca</taxon>
        <taxon>Eucarida</taxon>
        <taxon>Decapoda</taxon>
        <taxon>Pleocyemata</taxon>
        <taxon>Anomura</taxon>
        <taxon>Galatheoidea</taxon>
        <taxon>Porcellanidae</taxon>
        <taxon>Petrolisthes</taxon>
    </lineage>
</organism>
<evidence type="ECO:0000256" key="1">
    <source>
        <dbReference type="SAM" id="MobiDB-lite"/>
    </source>
</evidence>
<dbReference type="EMBL" id="JAWZYT010000671">
    <property type="protein sequence ID" value="KAK4320412.1"/>
    <property type="molecule type" value="Genomic_DNA"/>
</dbReference>
<dbReference type="Pfam" id="PF03184">
    <property type="entry name" value="DDE_1"/>
    <property type="match status" value="1"/>
</dbReference>
<reference evidence="3" key="1">
    <citation type="submission" date="2023-11" db="EMBL/GenBank/DDBJ databases">
        <title>Genome assemblies of two species of porcelain crab, Petrolisthes cinctipes and Petrolisthes manimaculis (Anomura: Porcellanidae).</title>
        <authorList>
            <person name="Angst P."/>
        </authorList>
    </citation>
    <scope>NUCLEOTIDE SEQUENCE</scope>
    <source>
        <strain evidence="3">PB745_02</strain>
        <tissue evidence="3">Gill</tissue>
    </source>
</reference>
<evidence type="ECO:0000313" key="3">
    <source>
        <dbReference type="EMBL" id="KAK4320412.1"/>
    </source>
</evidence>
<comment type="caution">
    <text evidence="3">The sequence shown here is derived from an EMBL/GenBank/DDBJ whole genome shotgun (WGS) entry which is preliminary data.</text>
</comment>
<dbReference type="InterPro" id="IPR004875">
    <property type="entry name" value="DDE_SF_endonuclease_dom"/>
</dbReference>